<keyword evidence="2" id="KW-1185">Reference proteome</keyword>
<comment type="caution">
    <text evidence="1">The sequence shown here is derived from an EMBL/GenBank/DDBJ whole genome shotgun (WGS) entry which is preliminary data.</text>
</comment>
<gene>
    <name evidence="1" type="ORF">ABIE08_004713</name>
</gene>
<dbReference type="Proteomes" id="UP001549321">
    <property type="component" value="Unassembled WGS sequence"/>
</dbReference>
<protein>
    <submittedName>
        <fullName evidence="1">Uncharacterized protein</fullName>
    </submittedName>
</protein>
<evidence type="ECO:0000313" key="1">
    <source>
        <dbReference type="EMBL" id="MET4636748.1"/>
    </source>
</evidence>
<evidence type="ECO:0000313" key="2">
    <source>
        <dbReference type="Proteomes" id="UP001549321"/>
    </source>
</evidence>
<sequence>MQNAAYRFTFDLENLPTGEFVKLSDAMDLAFYGGVPSVRYEGPIRLPPELDREYAITNAGEWVLITDGAPLLGPKYVDIANPGAILFGIDDDSTPDLAQLAAADAAYQARLERHQIRLTNEAVVSPSSGDRQAGALCGPTPRRFDFAIIDGFWRAEIGRRRTKFFGQLNAAARAGDVRFMGVPADEAWILEPSLFNSTPQQIPTAYFVEERSFDEDSCIHAVGEAAPEPDYDGATASGRYVSYRDVVVERASYLRFLNNYYPAVLNPARANEKLKSQNAIDRLTQELRERPELAKAEAANIVGWGVRSRPFDVIWKKAREGVSLDARAPPGRKK</sequence>
<reference evidence="1 2" key="1">
    <citation type="submission" date="2024-06" db="EMBL/GenBank/DDBJ databases">
        <title>Sorghum-associated microbial communities from plants grown in Nebraska, USA.</title>
        <authorList>
            <person name="Schachtman D."/>
        </authorList>
    </citation>
    <scope>NUCLEOTIDE SEQUENCE [LARGE SCALE GENOMIC DNA]</scope>
    <source>
        <strain evidence="1 2">3207</strain>
    </source>
</reference>
<organism evidence="1 2">
    <name type="scientific">Kaistia defluvii</name>
    <dbReference type="NCBI Taxonomy" id="410841"/>
    <lineage>
        <taxon>Bacteria</taxon>
        <taxon>Pseudomonadati</taxon>
        <taxon>Pseudomonadota</taxon>
        <taxon>Alphaproteobacteria</taxon>
        <taxon>Hyphomicrobiales</taxon>
        <taxon>Kaistiaceae</taxon>
        <taxon>Kaistia</taxon>
    </lineage>
</organism>
<name>A0ABV2R7R3_9HYPH</name>
<accession>A0ABV2R7R3</accession>
<dbReference type="RefSeq" id="WP_354554530.1">
    <property type="nucleotide sequence ID" value="NZ_JBEPSM010000007.1"/>
</dbReference>
<proteinExistence type="predicted"/>
<dbReference type="EMBL" id="JBEPSM010000007">
    <property type="protein sequence ID" value="MET4636748.1"/>
    <property type="molecule type" value="Genomic_DNA"/>
</dbReference>